<feature type="transmembrane region" description="Helical" evidence="1">
    <location>
        <begin position="39"/>
        <end position="61"/>
    </location>
</feature>
<dbReference type="PANTHER" id="PTHR34220">
    <property type="entry name" value="SENSOR HISTIDINE KINASE YPDA"/>
    <property type="match status" value="1"/>
</dbReference>
<dbReference type="SUPFAM" id="SSF55874">
    <property type="entry name" value="ATPase domain of HSP90 chaperone/DNA topoisomerase II/histidine kinase"/>
    <property type="match status" value="1"/>
</dbReference>
<feature type="domain" description="Signal transduction histidine kinase internal region" evidence="2">
    <location>
        <begin position="156"/>
        <end position="234"/>
    </location>
</feature>
<name>A0A401U7C2_9BACT</name>
<comment type="caution">
    <text evidence="3">The sequence shown here is derived from an EMBL/GenBank/DDBJ whole genome shotgun (WGS) entry which is preliminary data.</text>
</comment>
<evidence type="ECO:0000259" key="2">
    <source>
        <dbReference type="Pfam" id="PF06580"/>
    </source>
</evidence>
<keyword evidence="3" id="KW-0808">Transferase</keyword>
<feature type="transmembrane region" description="Helical" evidence="1">
    <location>
        <begin position="116"/>
        <end position="139"/>
    </location>
</feature>
<protein>
    <submittedName>
        <fullName evidence="3">Sensor histidine kinase</fullName>
    </submittedName>
</protein>
<organism evidence="3 4">
    <name type="scientific">Chryseotalea sanaruensis</name>
    <dbReference type="NCBI Taxonomy" id="2482724"/>
    <lineage>
        <taxon>Bacteria</taxon>
        <taxon>Pseudomonadati</taxon>
        <taxon>Bacteroidota</taxon>
        <taxon>Cytophagia</taxon>
        <taxon>Cytophagales</taxon>
        <taxon>Chryseotaleaceae</taxon>
        <taxon>Chryseotalea</taxon>
    </lineage>
</organism>
<evidence type="ECO:0000313" key="4">
    <source>
        <dbReference type="Proteomes" id="UP000288227"/>
    </source>
</evidence>
<dbReference type="InterPro" id="IPR036890">
    <property type="entry name" value="HATPase_C_sf"/>
</dbReference>
<dbReference type="InterPro" id="IPR050640">
    <property type="entry name" value="Bact_2-comp_sensor_kinase"/>
</dbReference>
<keyword evidence="3" id="KW-0418">Kinase</keyword>
<feature type="transmembrane region" description="Helical" evidence="1">
    <location>
        <begin position="7"/>
        <end position="33"/>
    </location>
</feature>
<keyword evidence="1" id="KW-1133">Transmembrane helix</keyword>
<dbReference type="InterPro" id="IPR010559">
    <property type="entry name" value="Sig_transdc_His_kin_internal"/>
</dbReference>
<dbReference type="AlphaFoldDB" id="A0A401U7C2"/>
<dbReference type="Gene3D" id="3.30.565.10">
    <property type="entry name" value="Histidine kinase-like ATPase, C-terminal domain"/>
    <property type="match status" value="1"/>
</dbReference>
<dbReference type="PANTHER" id="PTHR34220:SF7">
    <property type="entry name" value="SENSOR HISTIDINE KINASE YPDA"/>
    <property type="match status" value="1"/>
</dbReference>
<gene>
    <name evidence="3" type="ORF">SanaruYs_09960</name>
</gene>
<feature type="transmembrane region" description="Helical" evidence="1">
    <location>
        <begin position="73"/>
        <end position="96"/>
    </location>
</feature>
<dbReference type="EMBL" id="BHXQ01000002">
    <property type="protein sequence ID" value="GCC50778.1"/>
    <property type="molecule type" value="Genomic_DNA"/>
</dbReference>
<evidence type="ECO:0000313" key="3">
    <source>
        <dbReference type="EMBL" id="GCC50778.1"/>
    </source>
</evidence>
<dbReference type="GO" id="GO:0000155">
    <property type="term" value="F:phosphorelay sensor kinase activity"/>
    <property type="evidence" value="ECO:0007669"/>
    <property type="project" value="InterPro"/>
</dbReference>
<proteinExistence type="predicted"/>
<keyword evidence="4" id="KW-1185">Reference proteome</keyword>
<keyword evidence="1" id="KW-0472">Membrane</keyword>
<accession>A0A401U7C2</accession>
<evidence type="ECO:0000256" key="1">
    <source>
        <dbReference type="SAM" id="Phobius"/>
    </source>
</evidence>
<reference evidence="3 4" key="1">
    <citation type="submission" date="2018-11" db="EMBL/GenBank/DDBJ databases">
        <title>Chryseotalea sanarue gen. nov., sp., nov., a member of the family Cytophagaceae, isolated from a brackish lake in Hamamatsu Japan.</title>
        <authorList>
            <person name="Maejima Y."/>
            <person name="Iino T."/>
            <person name="Muraguchi Y."/>
            <person name="Fukuda K."/>
            <person name="Ohkuma M."/>
            <person name="Moriuchi R."/>
            <person name="Dohra H."/>
            <person name="Kimbara K."/>
            <person name="Shintani M."/>
        </authorList>
    </citation>
    <scope>NUCLEOTIDE SEQUENCE [LARGE SCALE GENOMIC DNA]</scope>
    <source>
        <strain evidence="3 4">Ys</strain>
    </source>
</reference>
<dbReference type="GO" id="GO:0016020">
    <property type="term" value="C:membrane"/>
    <property type="evidence" value="ECO:0007669"/>
    <property type="project" value="InterPro"/>
</dbReference>
<keyword evidence="1" id="KW-0812">Transmembrane</keyword>
<dbReference type="OrthoDB" id="9792992at2"/>
<dbReference type="RefSeq" id="WP_127121447.1">
    <property type="nucleotide sequence ID" value="NZ_BHXQ01000002.1"/>
</dbReference>
<sequence>MVNKQRLYWTLQIGGWILYAILQIVFFTIFSGAINSKRIVFFLLEALLCLLLTHLLRYLLVSRFRWMKLPLPALIPRVLLTVVIMALLAYALQPLAFIISGREYNPELTLNPSQIIYGWSSFTIFFFLWSVFYFAYYFVEQYNKSLKYETSRIEIELQNLKSQLNPHFIFNALNSIRALVDENPKKSKQAINHLSNILRNSLAVDRIGLTKFDDELKIVKDYLSLETIRFEERLKTEFDIHPDSKDFLVPPLMIQTLVENGIKHGIAKLTEGGIVEVKTFVEQNKLHVQIRNSGQYHEYHVNGIKRKGGLGLKNTAQRLKLLYGENASFKIENENDTFVLTEIIIPHSHESPDRR</sequence>
<dbReference type="Pfam" id="PF06580">
    <property type="entry name" value="His_kinase"/>
    <property type="match status" value="1"/>
</dbReference>
<dbReference type="Proteomes" id="UP000288227">
    <property type="component" value="Unassembled WGS sequence"/>
</dbReference>